<dbReference type="EnsemblProtists" id="HpaT814793">
    <property type="protein sequence ID" value="HpaP814793"/>
    <property type="gene ID" value="HpaG814793"/>
</dbReference>
<reference evidence="2" key="1">
    <citation type="journal article" date="2010" name="Science">
        <title>Signatures of adaptation to obligate biotrophy in the Hyaloperonospora arabidopsidis genome.</title>
        <authorList>
            <person name="Baxter L."/>
            <person name="Tripathy S."/>
            <person name="Ishaque N."/>
            <person name="Boot N."/>
            <person name="Cabral A."/>
            <person name="Kemen E."/>
            <person name="Thines M."/>
            <person name="Ah-Fong A."/>
            <person name="Anderson R."/>
            <person name="Badejoko W."/>
            <person name="Bittner-Eddy P."/>
            <person name="Boore J.L."/>
            <person name="Chibucos M.C."/>
            <person name="Coates M."/>
            <person name="Dehal P."/>
            <person name="Delehaunty K."/>
            <person name="Dong S."/>
            <person name="Downton P."/>
            <person name="Dumas B."/>
            <person name="Fabro G."/>
            <person name="Fronick C."/>
            <person name="Fuerstenberg S.I."/>
            <person name="Fulton L."/>
            <person name="Gaulin E."/>
            <person name="Govers F."/>
            <person name="Hughes L."/>
            <person name="Humphray S."/>
            <person name="Jiang R.H."/>
            <person name="Judelson H."/>
            <person name="Kamoun S."/>
            <person name="Kyung K."/>
            <person name="Meijer H."/>
            <person name="Minx P."/>
            <person name="Morris P."/>
            <person name="Nelson J."/>
            <person name="Phuntumart V."/>
            <person name="Qutob D."/>
            <person name="Rehmany A."/>
            <person name="Rougon-Cardoso A."/>
            <person name="Ryden P."/>
            <person name="Torto-Alalibo T."/>
            <person name="Studholme D."/>
            <person name="Wang Y."/>
            <person name="Win J."/>
            <person name="Wood J."/>
            <person name="Clifton S.W."/>
            <person name="Rogers J."/>
            <person name="Van den Ackerveken G."/>
            <person name="Jones J.D."/>
            <person name="McDowell J.M."/>
            <person name="Beynon J."/>
            <person name="Tyler B.M."/>
        </authorList>
    </citation>
    <scope>NUCLEOTIDE SEQUENCE [LARGE SCALE GENOMIC DNA]</scope>
    <source>
        <strain evidence="2">Emoy2</strain>
    </source>
</reference>
<accession>M4C6Q6</accession>
<dbReference type="VEuPathDB" id="FungiDB:HpaG814793"/>
<sequence length="63" mass="7031">MPDWITTNRFGGQANTSLKIVSLAATGYDASLLAKPLVVYSNKSLALWMPQLQSTTKRYHEMD</sequence>
<dbReference type="EMBL" id="ABWE02006397">
    <property type="status" value="NOT_ANNOTATED_CDS"/>
    <property type="molecule type" value="Genomic_DNA"/>
</dbReference>
<dbReference type="HOGENOM" id="CLU_2890555_0_0_1"/>
<dbReference type="InParanoid" id="M4C6Q6"/>
<keyword evidence="2" id="KW-1185">Reference proteome</keyword>
<evidence type="ECO:0000313" key="1">
    <source>
        <dbReference type="EnsemblProtists" id="HpaP814793"/>
    </source>
</evidence>
<proteinExistence type="predicted"/>
<dbReference type="AlphaFoldDB" id="M4C6Q6"/>
<reference evidence="1" key="2">
    <citation type="submission" date="2015-06" db="UniProtKB">
        <authorList>
            <consortium name="EnsemblProtists"/>
        </authorList>
    </citation>
    <scope>IDENTIFICATION</scope>
    <source>
        <strain evidence="1">Emoy2</strain>
    </source>
</reference>
<dbReference type="Proteomes" id="UP000011713">
    <property type="component" value="Unassembled WGS sequence"/>
</dbReference>
<name>M4C6Q6_HYAAE</name>
<organism evidence="1 2">
    <name type="scientific">Hyaloperonospora arabidopsidis (strain Emoy2)</name>
    <name type="common">Downy mildew agent</name>
    <name type="synonym">Peronospora arabidopsidis</name>
    <dbReference type="NCBI Taxonomy" id="559515"/>
    <lineage>
        <taxon>Eukaryota</taxon>
        <taxon>Sar</taxon>
        <taxon>Stramenopiles</taxon>
        <taxon>Oomycota</taxon>
        <taxon>Peronosporomycetes</taxon>
        <taxon>Peronosporales</taxon>
        <taxon>Peronosporaceae</taxon>
        <taxon>Hyaloperonospora</taxon>
    </lineage>
</organism>
<evidence type="ECO:0000313" key="2">
    <source>
        <dbReference type="Proteomes" id="UP000011713"/>
    </source>
</evidence>
<protein>
    <submittedName>
        <fullName evidence="1">Uncharacterized protein</fullName>
    </submittedName>
</protein>